<evidence type="ECO:0000313" key="1">
    <source>
        <dbReference type="EMBL" id="MCK0530670.1"/>
    </source>
</evidence>
<accession>A0ABT0DU92</accession>
<comment type="caution">
    <text evidence="1">The sequence shown here is derived from an EMBL/GenBank/DDBJ whole genome shotgun (WGS) entry which is preliminary data.</text>
</comment>
<keyword evidence="2" id="KW-1185">Reference proteome</keyword>
<gene>
    <name evidence="1" type="ORF">MU848_03615</name>
</gene>
<organism evidence="1 2">
    <name type="scientific">Sphingobium agri</name>
    <dbReference type="NCBI Taxonomy" id="2933566"/>
    <lineage>
        <taxon>Bacteria</taxon>
        <taxon>Pseudomonadati</taxon>
        <taxon>Pseudomonadota</taxon>
        <taxon>Alphaproteobacteria</taxon>
        <taxon>Sphingomonadales</taxon>
        <taxon>Sphingomonadaceae</taxon>
        <taxon>Sphingobium</taxon>
    </lineage>
</organism>
<reference evidence="1 2" key="1">
    <citation type="submission" date="2022-04" db="EMBL/GenBank/DDBJ databases">
        <authorList>
            <person name="Huq M.A."/>
        </authorList>
    </citation>
    <scope>NUCLEOTIDE SEQUENCE [LARGE SCALE GENOMIC DNA]</scope>
    <source>
        <strain evidence="1 2">MAH-33</strain>
    </source>
</reference>
<protein>
    <submittedName>
        <fullName evidence="1">Uncharacterized protein</fullName>
    </submittedName>
</protein>
<sequence length="111" mass="12978">MRYVEGAIGFQLGRRGDVLQSWYGIDNGEPRRWRDQLPELARLRVNINDRDMDRPTGGMLWVPIDQLGDAKVVTIQRRPGSKPRQFSLDGFWRLHDYAITQGCTPESRFFR</sequence>
<proteinExistence type="predicted"/>
<dbReference type="Proteomes" id="UP001203512">
    <property type="component" value="Unassembled WGS sequence"/>
</dbReference>
<evidence type="ECO:0000313" key="2">
    <source>
        <dbReference type="Proteomes" id="UP001203512"/>
    </source>
</evidence>
<dbReference type="EMBL" id="JALKHS010000006">
    <property type="protein sequence ID" value="MCK0530670.1"/>
    <property type="molecule type" value="Genomic_DNA"/>
</dbReference>
<name>A0ABT0DU92_9SPHN</name>